<dbReference type="Proteomes" id="UP000325558">
    <property type="component" value="Unassembled WGS sequence"/>
</dbReference>
<keyword evidence="1" id="KW-1133">Transmembrane helix</keyword>
<sequence length="106" mass="12464">MAVAVAAEKSARGSRMGFLRQMSRFACLRPRVHFWNVERERLCGVWRGWRWCLRLGRGVLGRVLRRRVSVEGRVRGRRRVVGVNILLGWDWVSWVIFCVVIPALRF</sequence>
<name>A0A5N6Y2Z7_9EURO</name>
<protein>
    <submittedName>
        <fullName evidence="2">Uncharacterized protein</fullName>
    </submittedName>
</protein>
<gene>
    <name evidence="2" type="ORF">BDV24DRAFT_137376</name>
</gene>
<evidence type="ECO:0000313" key="2">
    <source>
        <dbReference type="EMBL" id="KAE8338819.1"/>
    </source>
</evidence>
<reference evidence="2" key="1">
    <citation type="submission" date="2019-04" db="EMBL/GenBank/DDBJ databases">
        <title>Friends and foes A comparative genomics study of 23 Aspergillus species from section Flavi.</title>
        <authorList>
            <consortium name="DOE Joint Genome Institute"/>
            <person name="Kjaerbolling I."/>
            <person name="Vesth T."/>
            <person name="Frisvad J.C."/>
            <person name="Nybo J.L."/>
            <person name="Theobald S."/>
            <person name="Kildgaard S."/>
            <person name="Isbrandt T."/>
            <person name="Kuo A."/>
            <person name="Sato A."/>
            <person name="Lyhne E.K."/>
            <person name="Kogle M.E."/>
            <person name="Wiebenga A."/>
            <person name="Kun R.S."/>
            <person name="Lubbers R.J."/>
            <person name="Makela M.R."/>
            <person name="Barry K."/>
            <person name="Chovatia M."/>
            <person name="Clum A."/>
            <person name="Daum C."/>
            <person name="Haridas S."/>
            <person name="He G."/>
            <person name="LaButti K."/>
            <person name="Lipzen A."/>
            <person name="Mondo S."/>
            <person name="Riley R."/>
            <person name="Salamov A."/>
            <person name="Simmons B.A."/>
            <person name="Magnuson J.K."/>
            <person name="Henrissat B."/>
            <person name="Mortensen U.H."/>
            <person name="Larsen T.O."/>
            <person name="Devries R.P."/>
            <person name="Grigoriev I.V."/>
            <person name="Machida M."/>
            <person name="Baker S.E."/>
            <person name="Andersen M.R."/>
        </authorList>
    </citation>
    <scope>NUCLEOTIDE SEQUENCE</scope>
    <source>
        <strain evidence="2">CBS 117612</strain>
    </source>
</reference>
<accession>A0A5N6Y2Z7</accession>
<feature type="transmembrane region" description="Helical" evidence="1">
    <location>
        <begin position="81"/>
        <end position="104"/>
    </location>
</feature>
<dbReference type="AlphaFoldDB" id="A0A5N6Y2Z7"/>
<organism evidence="2">
    <name type="scientific">Aspergillus arachidicola</name>
    <dbReference type="NCBI Taxonomy" id="656916"/>
    <lineage>
        <taxon>Eukaryota</taxon>
        <taxon>Fungi</taxon>
        <taxon>Dikarya</taxon>
        <taxon>Ascomycota</taxon>
        <taxon>Pezizomycotina</taxon>
        <taxon>Eurotiomycetes</taxon>
        <taxon>Eurotiomycetidae</taxon>
        <taxon>Eurotiales</taxon>
        <taxon>Aspergillaceae</taxon>
        <taxon>Aspergillus</taxon>
        <taxon>Aspergillus subgen. Circumdati</taxon>
    </lineage>
</organism>
<keyword evidence="1" id="KW-0472">Membrane</keyword>
<dbReference type="EMBL" id="ML737163">
    <property type="protein sequence ID" value="KAE8338819.1"/>
    <property type="molecule type" value="Genomic_DNA"/>
</dbReference>
<evidence type="ECO:0000256" key="1">
    <source>
        <dbReference type="SAM" id="Phobius"/>
    </source>
</evidence>
<keyword evidence="1" id="KW-0812">Transmembrane</keyword>
<proteinExistence type="predicted"/>